<evidence type="ECO:0000256" key="1">
    <source>
        <dbReference type="SAM" id="Phobius"/>
    </source>
</evidence>
<gene>
    <name evidence="2" type="ORF">JXQ802_LOCUS11452</name>
</gene>
<reference evidence="2" key="1">
    <citation type="submission" date="2021-02" db="EMBL/GenBank/DDBJ databases">
        <authorList>
            <person name="Nowell W R."/>
        </authorList>
    </citation>
    <scope>NUCLEOTIDE SEQUENCE</scope>
</reference>
<proteinExistence type="predicted"/>
<sequence>MASVLSLPSNVPFLIQSPQTTVTTERSHSKRFYTFIHYEHSTHLRRFIILFSIIIFVSLAFAWLIAGLVRLRQTASYLESCAARKVQCAAGTDLVCSLSSSICLCPEQTFWDNKKQKCLTVKTINTACSKNEQCDTNKGLICHTNGTCQCSQNTYYTTTGCVTYSLFGASCLTSSAPLCNTQLGLICDTVTQTCICSSSTYWSYARCEQLSTYTGYCDRNISCNTLVGLFCRLPGSNLPCDCPLQSKFYTCDCLQGQTWVTATSINGTSTCMNQVTYSNNCTYDSQCPQTLNLACIGGICDCDIPLWYWSWTSNKCIACESLGYILIRYSSQWVCTQLISSSLMTYTASKSACTALGWSLISPIFASDISVIAKAYPTYRLWINMETSLGSSIYTNNIFPNNQSNWNTSVSRSLTAVYSTYTYALQIIPSYDKTMLFEGNTNLDMGHALCAIY</sequence>
<evidence type="ECO:0000313" key="2">
    <source>
        <dbReference type="EMBL" id="CAF0946578.1"/>
    </source>
</evidence>
<dbReference type="Proteomes" id="UP000663870">
    <property type="component" value="Unassembled WGS sequence"/>
</dbReference>
<accession>A0A814CYZ7</accession>
<dbReference type="EMBL" id="CAJNOL010000227">
    <property type="protein sequence ID" value="CAF0946578.1"/>
    <property type="molecule type" value="Genomic_DNA"/>
</dbReference>
<evidence type="ECO:0008006" key="4">
    <source>
        <dbReference type="Google" id="ProtNLM"/>
    </source>
</evidence>
<keyword evidence="1" id="KW-0472">Membrane</keyword>
<feature type="transmembrane region" description="Helical" evidence="1">
    <location>
        <begin position="47"/>
        <end position="69"/>
    </location>
</feature>
<comment type="caution">
    <text evidence="2">The sequence shown here is derived from an EMBL/GenBank/DDBJ whole genome shotgun (WGS) entry which is preliminary data.</text>
</comment>
<organism evidence="2 3">
    <name type="scientific">Rotaria sordida</name>
    <dbReference type="NCBI Taxonomy" id="392033"/>
    <lineage>
        <taxon>Eukaryota</taxon>
        <taxon>Metazoa</taxon>
        <taxon>Spiralia</taxon>
        <taxon>Gnathifera</taxon>
        <taxon>Rotifera</taxon>
        <taxon>Eurotatoria</taxon>
        <taxon>Bdelloidea</taxon>
        <taxon>Philodinida</taxon>
        <taxon>Philodinidae</taxon>
        <taxon>Rotaria</taxon>
    </lineage>
</organism>
<name>A0A814CYZ7_9BILA</name>
<evidence type="ECO:0000313" key="3">
    <source>
        <dbReference type="Proteomes" id="UP000663870"/>
    </source>
</evidence>
<keyword evidence="1" id="KW-0812">Transmembrane</keyword>
<keyword evidence="3" id="KW-1185">Reference proteome</keyword>
<keyword evidence="1" id="KW-1133">Transmembrane helix</keyword>
<protein>
    <recommendedName>
        <fullName evidence="4">EGF-like domain-containing protein</fullName>
    </recommendedName>
</protein>
<dbReference type="AlphaFoldDB" id="A0A814CYZ7"/>